<accession>A0A2T2WYZ7</accession>
<dbReference type="GO" id="GO:0005886">
    <property type="term" value="C:plasma membrane"/>
    <property type="evidence" value="ECO:0007669"/>
    <property type="project" value="UniProtKB-SubCell"/>
</dbReference>
<comment type="caution">
    <text evidence="4">The sequence shown here is derived from an EMBL/GenBank/DDBJ whole genome shotgun (WGS) entry which is preliminary data.</text>
</comment>
<comment type="similarity">
    <text evidence="1 2">Belongs to the BioY family.</text>
</comment>
<evidence type="ECO:0000313" key="4">
    <source>
        <dbReference type="EMBL" id="PSR27451.1"/>
    </source>
</evidence>
<evidence type="ECO:0000256" key="1">
    <source>
        <dbReference type="ARBA" id="ARBA00010692"/>
    </source>
</evidence>
<evidence type="ECO:0000256" key="2">
    <source>
        <dbReference type="PIRNR" id="PIRNR016661"/>
    </source>
</evidence>
<keyword evidence="3" id="KW-1133">Transmembrane helix</keyword>
<dbReference type="PIRSF" id="PIRSF016661">
    <property type="entry name" value="BioY"/>
    <property type="match status" value="1"/>
</dbReference>
<evidence type="ECO:0000256" key="3">
    <source>
        <dbReference type="SAM" id="Phobius"/>
    </source>
</evidence>
<dbReference type="Gene3D" id="1.10.1760.20">
    <property type="match status" value="1"/>
</dbReference>
<name>A0A2T2WYZ7_SULTH</name>
<comment type="subcellular location">
    <subcellularLocation>
        <location evidence="2">Cell membrane</location>
        <topology evidence="2">Multi-pass membrane protein</topology>
    </subcellularLocation>
</comment>
<dbReference type="EMBL" id="PXYX01000012">
    <property type="protein sequence ID" value="PSR27451.1"/>
    <property type="molecule type" value="Genomic_DNA"/>
</dbReference>
<proteinExistence type="inferred from homology"/>
<dbReference type="Proteomes" id="UP000242705">
    <property type="component" value="Unassembled WGS sequence"/>
</dbReference>
<gene>
    <name evidence="4" type="ORF">C7B47_07730</name>
</gene>
<keyword evidence="2 3" id="KW-0472">Membrane</keyword>
<dbReference type="PANTHER" id="PTHR34295">
    <property type="entry name" value="BIOTIN TRANSPORTER BIOY"/>
    <property type="match status" value="1"/>
</dbReference>
<sequence length="199" mass="21508">MSKFYPVSRRNRMPHYMRFLVLASFITAITAVGAITSFTLPFLTVVPFSLQVLGVYLAGGLLPPKWAFLSMMTYLILGALGLPVFAEGGHGVAILVGPFGGYLWAFPVAAWAMSILTGSTTHKGRLIAGLAVNLIIIYLGGMIGLILTTHATVPHAFLEGVVPFMGWDALKAVIAFPIIRKARAFTIARWGEHSYRQAG</sequence>
<dbReference type="AlphaFoldDB" id="A0A2T2WYZ7"/>
<dbReference type="PANTHER" id="PTHR34295:SF1">
    <property type="entry name" value="BIOTIN TRANSPORTER BIOY"/>
    <property type="match status" value="1"/>
</dbReference>
<dbReference type="InterPro" id="IPR003784">
    <property type="entry name" value="BioY"/>
</dbReference>
<keyword evidence="2" id="KW-0813">Transport</keyword>
<protein>
    <recommendedName>
        <fullName evidence="2">Biotin transporter</fullName>
    </recommendedName>
</protein>
<keyword evidence="3" id="KW-0812">Transmembrane</keyword>
<feature type="transmembrane region" description="Helical" evidence="3">
    <location>
        <begin position="66"/>
        <end position="86"/>
    </location>
</feature>
<keyword evidence="2" id="KW-1003">Cell membrane</keyword>
<reference evidence="4 5" key="1">
    <citation type="journal article" date="2014" name="BMC Genomics">
        <title>Comparison of environmental and isolate Sulfobacillus genomes reveals diverse carbon, sulfur, nitrogen, and hydrogen metabolisms.</title>
        <authorList>
            <person name="Justice N.B."/>
            <person name="Norman A."/>
            <person name="Brown C.T."/>
            <person name="Singh A."/>
            <person name="Thomas B.C."/>
            <person name="Banfield J.F."/>
        </authorList>
    </citation>
    <scope>NUCLEOTIDE SEQUENCE [LARGE SCALE GENOMIC DNA]</scope>
    <source>
        <strain evidence="4">AMDSBA5</strain>
    </source>
</reference>
<feature type="transmembrane region" description="Helical" evidence="3">
    <location>
        <begin position="126"/>
        <end position="148"/>
    </location>
</feature>
<evidence type="ECO:0000313" key="5">
    <source>
        <dbReference type="Proteomes" id="UP000242705"/>
    </source>
</evidence>
<dbReference type="Pfam" id="PF02632">
    <property type="entry name" value="BioY"/>
    <property type="match status" value="1"/>
</dbReference>
<feature type="transmembrane region" description="Helical" evidence="3">
    <location>
        <begin position="92"/>
        <end position="114"/>
    </location>
</feature>
<dbReference type="GO" id="GO:0015225">
    <property type="term" value="F:biotin transmembrane transporter activity"/>
    <property type="evidence" value="ECO:0007669"/>
    <property type="project" value="UniProtKB-UniRule"/>
</dbReference>
<organism evidence="4 5">
    <name type="scientific">Sulfobacillus thermosulfidooxidans</name>
    <dbReference type="NCBI Taxonomy" id="28034"/>
    <lineage>
        <taxon>Bacteria</taxon>
        <taxon>Bacillati</taxon>
        <taxon>Bacillota</taxon>
        <taxon>Clostridia</taxon>
        <taxon>Eubacteriales</taxon>
        <taxon>Clostridiales Family XVII. Incertae Sedis</taxon>
        <taxon>Sulfobacillus</taxon>
    </lineage>
</organism>